<evidence type="ECO:0000259" key="7">
    <source>
        <dbReference type="Pfam" id="PF03501"/>
    </source>
</evidence>
<dbReference type="OrthoDB" id="5211809at2759"/>
<comment type="caution">
    <text evidence="8">The sequence shown here is derived from an EMBL/GenBank/DDBJ whole genome shotgun (WGS) entry which is preliminary data.</text>
</comment>
<dbReference type="FunFam" id="1.10.10.10:FF:000025">
    <property type="entry name" value="40S ribosomal protein S10"/>
    <property type="match status" value="1"/>
</dbReference>
<comment type="similarity">
    <text evidence="2">Belongs to the eukaryotic ribosomal protein eS10 family.</text>
</comment>
<keyword evidence="3" id="KW-0963">Cytoplasm</keyword>
<evidence type="ECO:0000313" key="8">
    <source>
        <dbReference type="EMBL" id="CAD2145578.1"/>
    </source>
</evidence>
<reference evidence="8 9" key="1">
    <citation type="submission" date="2020-08" db="EMBL/GenBank/DDBJ databases">
        <authorList>
            <person name="Koutsovoulos G."/>
            <person name="Danchin GJ E."/>
        </authorList>
    </citation>
    <scope>NUCLEOTIDE SEQUENCE [LARGE SCALE GENOMIC DNA]</scope>
</reference>
<feature type="region of interest" description="Disordered" evidence="6">
    <location>
        <begin position="140"/>
        <end position="180"/>
    </location>
</feature>
<feature type="compositionally biased region" description="Pro residues" evidence="6">
    <location>
        <begin position="154"/>
        <end position="163"/>
    </location>
</feature>
<dbReference type="PANTHER" id="PTHR12146">
    <property type="entry name" value="40S RIBOSOMAL PROTEIN S10"/>
    <property type="match status" value="1"/>
</dbReference>
<evidence type="ECO:0000256" key="1">
    <source>
        <dbReference type="ARBA" id="ARBA00004496"/>
    </source>
</evidence>
<dbReference type="InterPro" id="IPR005326">
    <property type="entry name" value="Plectin_eS10_N"/>
</dbReference>
<dbReference type="Pfam" id="PF03501">
    <property type="entry name" value="S10_plectin"/>
    <property type="match status" value="1"/>
</dbReference>
<dbReference type="Gene3D" id="1.10.10.10">
    <property type="entry name" value="Winged helix-like DNA-binding domain superfamily/Winged helix DNA-binding domain"/>
    <property type="match status" value="1"/>
</dbReference>
<dbReference type="EMBL" id="CAJEWN010000035">
    <property type="protein sequence ID" value="CAD2145578.1"/>
    <property type="molecule type" value="Genomic_DNA"/>
</dbReference>
<evidence type="ECO:0000256" key="3">
    <source>
        <dbReference type="ARBA" id="ARBA00022490"/>
    </source>
</evidence>
<dbReference type="InterPro" id="IPR037447">
    <property type="entry name" value="Ribosomal_eS10"/>
</dbReference>
<accession>A0A6V7U4K3</accession>
<keyword evidence="4" id="KW-0689">Ribosomal protein</keyword>
<organism evidence="8 9">
    <name type="scientific">Meloidogyne enterolobii</name>
    <name type="common">Root-knot nematode worm</name>
    <name type="synonym">Meloidogyne mayaguensis</name>
    <dbReference type="NCBI Taxonomy" id="390850"/>
    <lineage>
        <taxon>Eukaryota</taxon>
        <taxon>Metazoa</taxon>
        <taxon>Ecdysozoa</taxon>
        <taxon>Nematoda</taxon>
        <taxon>Chromadorea</taxon>
        <taxon>Rhabditida</taxon>
        <taxon>Tylenchina</taxon>
        <taxon>Tylenchomorpha</taxon>
        <taxon>Tylenchoidea</taxon>
        <taxon>Meloidogynidae</taxon>
        <taxon>Meloidogyninae</taxon>
        <taxon>Meloidogyne</taxon>
    </lineage>
</organism>
<evidence type="ECO:0000256" key="2">
    <source>
        <dbReference type="ARBA" id="ARBA00007278"/>
    </source>
</evidence>
<gene>
    <name evidence="8" type="ORF">MENT_LOCUS8313</name>
</gene>
<dbReference type="GO" id="GO:0002181">
    <property type="term" value="P:cytoplasmic translation"/>
    <property type="evidence" value="ECO:0007669"/>
    <property type="project" value="UniProtKB-ARBA"/>
</dbReference>
<dbReference type="AlphaFoldDB" id="A0A6V7U4K3"/>
<dbReference type="Proteomes" id="UP000580250">
    <property type="component" value="Unassembled WGS sequence"/>
</dbReference>
<sequence>MLIPQADRKKIYEHLFEDGVCIAKKDYVSKSHPEIKGVRNLYVIKALKSLTSKGLVREQYAWRHYYFYLKEDGVPYLREYLGLPEDVLPNTHKQRTEPSRMSYPDKMGGGGQDEVFVLVETIVELIVQWVIKQADAGPGSMPVRQGFGRGGPPTSVPTPPPQEPQGGDDGGNFATGDSGW</sequence>
<feature type="domain" description="Plectin/eS10 N-terminal" evidence="7">
    <location>
        <begin position="3"/>
        <end position="95"/>
    </location>
</feature>
<evidence type="ECO:0000256" key="4">
    <source>
        <dbReference type="ARBA" id="ARBA00022980"/>
    </source>
</evidence>
<dbReference type="GO" id="GO:0022627">
    <property type="term" value="C:cytosolic small ribosomal subunit"/>
    <property type="evidence" value="ECO:0007669"/>
    <property type="project" value="TreeGrafter"/>
</dbReference>
<evidence type="ECO:0000256" key="5">
    <source>
        <dbReference type="ARBA" id="ARBA00023274"/>
    </source>
</evidence>
<evidence type="ECO:0000256" key="6">
    <source>
        <dbReference type="SAM" id="MobiDB-lite"/>
    </source>
</evidence>
<dbReference type="InterPro" id="IPR036388">
    <property type="entry name" value="WH-like_DNA-bd_sf"/>
</dbReference>
<comment type="subcellular location">
    <subcellularLocation>
        <location evidence="1">Cytoplasm</location>
    </subcellularLocation>
</comment>
<dbReference type="PANTHER" id="PTHR12146:SF0">
    <property type="entry name" value="RIBOSOMAL PROTEIN S10"/>
    <property type="match status" value="1"/>
</dbReference>
<proteinExistence type="inferred from homology"/>
<dbReference type="GO" id="GO:0003735">
    <property type="term" value="F:structural constituent of ribosome"/>
    <property type="evidence" value="ECO:0007669"/>
    <property type="project" value="TreeGrafter"/>
</dbReference>
<keyword evidence="5" id="KW-0687">Ribonucleoprotein</keyword>
<dbReference type="GO" id="GO:0003723">
    <property type="term" value="F:RNA binding"/>
    <property type="evidence" value="ECO:0007669"/>
    <property type="project" value="TreeGrafter"/>
</dbReference>
<protein>
    <recommendedName>
        <fullName evidence="7">Plectin/eS10 N-terminal domain-containing protein</fullName>
    </recommendedName>
</protein>
<name>A0A6V7U4K3_MELEN</name>
<evidence type="ECO:0000313" key="9">
    <source>
        <dbReference type="Proteomes" id="UP000580250"/>
    </source>
</evidence>